<dbReference type="SMART" id="SM00326">
    <property type="entry name" value="SH3"/>
    <property type="match status" value="1"/>
</dbReference>
<accession>A0A7T8HKK7</accession>
<reference evidence="4" key="1">
    <citation type="submission" date="2021-01" db="EMBL/GenBank/DDBJ databases">
        <title>Caligus Genome Assembly.</title>
        <authorList>
            <person name="Gallardo-Escarate C."/>
        </authorList>
    </citation>
    <scope>NUCLEOTIDE SEQUENCE [LARGE SCALE GENOMIC DNA]</scope>
</reference>
<dbReference type="InterPro" id="IPR036028">
    <property type="entry name" value="SH3-like_dom_sf"/>
</dbReference>
<evidence type="ECO:0000313" key="4">
    <source>
        <dbReference type="Proteomes" id="UP000595437"/>
    </source>
</evidence>
<dbReference type="InterPro" id="IPR050384">
    <property type="entry name" value="Endophilin_SH3RF"/>
</dbReference>
<organism evidence="3 4">
    <name type="scientific">Caligus rogercresseyi</name>
    <name type="common">Sea louse</name>
    <dbReference type="NCBI Taxonomy" id="217165"/>
    <lineage>
        <taxon>Eukaryota</taxon>
        <taxon>Metazoa</taxon>
        <taxon>Ecdysozoa</taxon>
        <taxon>Arthropoda</taxon>
        <taxon>Crustacea</taxon>
        <taxon>Multicrustacea</taxon>
        <taxon>Hexanauplia</taxon>
        <taxon>Copepoda</taxon>
        <taxon>Siphonostomatoida</taxon>
        <taxon>Caligidae</taxon>
        <taxon>Caligus</taxon>
    </lineage>
</organism>
<dbReference type="Proteomes" id="UP000595437">
    <property type="component" value="Chromosome 8"/>
</dbReference>
<dbReference type="OrthoDB" id="5971719at2759"/>
<dbReference type="PANTHER" id="PTHR14167:SF92">
    <property type="entry name" value="CIN85 AND CD2AP RELATED, ISOFORM J"/>
    <property type="match status" value="1"/>
</dbReference>
<dbReference type="PANTHER" id="PTHR14167">
    <property type="entry name" value="SH3 DOMAIN-CONTAINING"/>
    <property type="match status" value="1"/>
</dbReference>
<feature type="domain" description="SH3" evidence="2">
    <location>
        <begin position="14"/>
        <end position="62"/>
    </location>
</feature>
<dbReference type="Pfam" id="PF14604">
    <property type="entry name" value="SH3_9"/>
    <property type="match status" value="1"/>
</dbReference>
<sequence>MKKEGVRHQEGLRRTCRVLYKYSPDQEDELTLSVNDVIEYLGEGSLHGKTGVFPSNFVEVIPHKEDC</sequence>
<dbReference type="AlphaFoldDB" id="A0A7T8HKK7"/>
<dbReference type="SUPFAM" id="SSF50044">
    <property type="entry name" value="SH3-domain"/>
    <property type="match status" value="1"/>
</dbReference>
<dbReference type="InterPro" id="IPR001452">
    <property type="entry name" value="SH3_domain"/>
</dbReference>
<dbReference type="GO" id="GO:0007015">
    <property type="term" value="P:actin filament organization"/>
    <property type="evidence" value="ECO:0007669"/>
    <property type="project" value="TreeGrafter"/>
</dbReference>
<protein>
    <submittedName>
        <fullName evidence="3">Uncharacterized protein LOC103510516</fullName>
    </submittedName>
</protein>
<dbReference type="GO" id="GO:0016477">
    <property type="term" value="P:cell migration"/>
    <property type="evidence" value="ECO:0007669"/>
    <property type="project" value="TreeGrafter"/>
</dbReference>
<dbReference type="Gene3D" id="2.30.30.40">
    <property type="entry name" value="SH3 Domains"/>
    <property type="match status" value="1"/>
</dbReference>
<keyword evidence="4" id="KW-1185">Reference proteome</keyword>
<feature type="non-terminal residue" evidence="3">
    <location>
        <position position="1"/>
    </location>
</feature>
<gene>
    <name evidence="3" type="ORF">FKW44_013233</name>
</gene>
<evidence type="ECO:0000313" key="3">
    <source>
        <dbReference type="EMBL" id="QQP51784.1"/>
    </source>
</evidence>
<evidence type="ECO:0000259" key="2">
    <source>
        <dbReference type="SMART" id="SM00326"/>
    </source>
</evidence>
<name>A0A7T8HKK7_CALRO</name>
<proteinExistence type="predicted"/>
<keyword evidence="1" id="KW-0728">SH3 domain</keyword>
<evidence type="ECO:0000256" key="1">
    <source>
        <dbReference type="ARBA" id="ARBA00022443"/>
    </source>
</evidence>
<dbReference type="PRINTS" id="PR00452">
    <property type="entry name" value="SH3DOMAIN"/>
</dbReference>
<dbReference type="EMBL" id="CP045897">
    <property type="protein sequence ID" value="QQP51784.1"/>
    <property type="molecule type" value="Genomic_DNA"/>
</dbReference>